<sequence>MTANTTTATRSATTERAIAYTTSAAPIAAGLLAPILNTDAALAAQLTMLGATAATTANVMDWLPGRLYQELPAGDILRAHRFPLFIANLTSSIAVGMGTFTGADGTDALMAGFLQPVTPQGIVSLGWWAAVGLVPYKLRKVLAGRRKPKHHPAAPPGTTTPPAVDTPAKEIAYRWRQIISHPDTGTHRGQNIQIRTLTNQRWTGIITARPGQPVTVTADTVSSAYQGTRYQVPAAQITFTDGAHSGERHITVHLIAPPEMDTRTLAGAWKTWAARSGGVMAGTHLEDVQPDPHTGGEVAYVVANHDTDSLPTPNIRDLVGALRTRHVLLSYEPSEDPRTAVIRLMKENPLRSGITFPGPEALKPSPGGYFRIGAAVSGRPLRAQLLDPKLGARHLYITGVTGSGKGGVLQLIALAAHLAGAVIIYADPKGSSNPAIETMAAYTGLGEDGAMGALLLAEALVNHRIDLTGQLKQKNFNPQGMPHVVFILDEAATLLGEKAKHRKRASSAVAQIAKKGRSMGVSEVLANQLLQLAELGGDSAIRDNIVGSGGVIMLRADSSQRHLIDLPPGLEDVNPADIPATWTDDGKAPLVYTDDVHIQDPESTFGLGYYMTTDRVRAMGRTYDLEDATEYVDPTRIMEPFDWPEWGDRHNLVAQLMAGDDEDADFDDAGLGQISLMPTMDLGPRKPANASDKILKVLADLADPAGIDINYVHRDNIQSLAKLELATLENTLSKLIKAGKIHRQVEDGKEVRGMYGPGPAPTAEAVGE</sequence>
<dbReference type="CDD" id="cd01127">
    <property type="entry name" value="TrwB_TraG_TraD_VirD4"/>
    <property type="match status" value="1"/>
</dbReference>
<evidence type="ECO:0000313" key="5">
    <source>
        <dbReference type="Proteomes" id="UP001500707"/>
    </source>
</evidence>
<dbReference type="Proteomes" id="UP001500707">
    <property type="component" value="Unassembled WGS sequence"/>
</dbReference>
<protein>
    <recommendedName>
        <fullName evidence="3">FtsK domain-containing protein</fullName>
    </recommendedName>
</protein>
<dbReference type="Gene3D" id="3.40.50.300">
    <property type="entry name" value="P-loop containing nucleotide triphosphate hydrolases"/>
    <property type="match status" value="1"/>
</dbReference>
<keyword evidence="1" id="KW-0067">ATP-binding</keyword>
<proteinExistence type="predicted"/>
<dbReference type="EMBL" id="BAABCE010000027">
    <property type="protein sequence ID" value="GAA3591615.1"/>
    <property type="molecule type" value="Genomic_DNA"/>
</dbReference>
<evidence type="ECO:0000256" key="2">
    <source>
        <dbReference type="SAM" id="MobiDB-lite"/>
    </source>
</evidence>
<name>A0ABP6YW50_9ACTN</name>
<dbReference type="PROSITE" id="PS50901">
    <property type="entry name" value="FTSK"/>
    <property type="match status" value="1"/>
</dbReference>
<dbReference type="SUPFAM" id="SSF52540">
    <property type="entry name" value="P-loop containing nucleoside triphosphate hydrolases"/>
    <property type="match status" value="1"/>
</dbReference>
<organism evidence="4 5">
    <name type="scientific">Streptomyces osmaniensis</name>
    <dbReference type="NCBI Taxonomy" id="593134"/>
    <lineage>
        <taxon>Bacteria</taxon>
        <taxon>Bacillati</taxon>
        <taxon>Actinomycetota</taxon>
        <taxon>Actinomycetes</taxon>
        <taxon>Kitasatosporales</taxon>
        <taxon>Streptomycetaceae</taxon>
        <taxon>Streptomyces</taxon>
    </lineage>
</organism>
<dbReference type="RefSeq" id="WP_346186411.1">
    <property type="nucleotide sequence ID" value="NZ_BAABCE010000027.1"/>
</dbReference>
<accession>A0ABP6YW50</accession>
<evidence type="ECO:0000313" key="4">
    <source>
        <dbReference type="EMBL" id="GAA3591615.1"/>
    </source>
</evidence>
<keyword evidence="1" id="KW-0547">Nucleotide-binding</keyword>
<dbReference type="PANTHER" id="PTHR30121">
    <property type="entry name" value="UNCHARACTERIZED PROTEIN YJGR-RELATED"/>
    <property type="match status" value="1"/>
</dbReference>
<feature type="domain" description="FtsK" evidence="3">
    <location>
        <begin position="378"/>
        <end position="560"/>
    </location>
</feature>
<keyword evidence="5" id="KW-1185">Reference proteome</keyword>
<gene>
    <name evidence="4" type="ORF">GCM10022295_86560</name>
</gene>
<dbReference type="InterPro" id="IPR002543">
    <property type="entry name" value="FtsK_dom"/>
</dbReference>
<evidence type="ECO:0000259" key="3">
    <source>
        <dbReference type="PROSITE" id="PS50901"/>
    </source>
</evidence>
<feature type="region of interest" description="Disordered" evidence="2">
    <location>
        <begin position="145"/>
        <end position="165"/>
    </location>
</feature>
<reference evidence="5" key="1">
    <citation type="journal article" date="2019" name="Int. J. Syst. Evol. Microbiol.">
        <title>The Global Catalogue of Microorganisms (GCM) 10K type strain sequencing project: providing services to taxonomists for standard genome sequencing and annotation.</title>
        <authorList>
            <consortium name="The Broad Institute Genomics Platform"/>
            <consortium name="The Broad Institute Genome Sequencing Center for Infectious Disease"/>
            <person name="Wu L."/>
            <person name="Ma J."/>
        </authorList>
    </citation>
    <scope>NUCLEOTIDE SEQUENCE [LARGE SCALE GENOMIC DNA]</scope>
    <source>
        <strain evidence="5">JCM 17656</strain>
    </source>
</reference>
<dbReference type="PANTHER" id="PTHR30121:SF6">
    <property type="entry name" value="SLR6007 PROTEIN"/>
    <property type="match status" value="1"/>
</dbReference>
<comment type="caution">
    <text evidence="4">The sequence shown here is derived from an EMBL/GenBank/DDBJ whole genome shotgun (WGS) entry which is preliminary data.</text>
</comment>
<feature type="binding site" evidence="1">
    <location>
        <begin position="399"/>
        <end position="406"/>
    </location>
    <ligand>
        <name>ATP</name>
        <dbReference type="ChEBI" id="CHEBI:30616"/>
    </ligand>
</feature>
<dbReference type="InterPro" id="IPR027417">
    <property type="entry name" value="P-loop_NTPase"/>
</dbReference>
<evidence type="ECO:0000256" key="1">
    <source>
        <dbReference type="PROSITE-ProRule" id="PRU00289"/>
    </source>
</evidence>
<dbReference type="InterPro" id="IPR051162">
    <property type="entry name" value="T4SS_component"/>
</dbReference>